<protein>
    <submittedName>
        <fullName evidence="1">Uncharacterized protein</fullName>
    </submittedName>
</protein>
<sequence>MMYLMQVHTAIYYRTYARSLIYHDMNEGNCVVFGFGNNLLSRVRQIEGICFFVKISCLTHPTRDKIYVTYLGNLVNA</sequence>
<evidence type="ECO:0000313" key="2">
    <source>
        <dbReference type="Proteomes" id="UP000218702"/>
    </source>
</evidence>
<proteinExistence type="predicted"/>
<gene>
    <name evidence="1" type="ORF">NIES806_38010</name>
</gene>
<evidence type="ECO:0000313" key="1">
    <source>
        <dbReference type="EMBL" id="BAZ87571.1"/>
    </source>
</evidence>
<dbReference type="EMBL" id="AP018316">
    <property type="protein sequence ID" value="BAZ87571.1"/>
    <property type="molecule type" value="Genomic_DNA"/>
</dbReference>
<dbReference type="KEGG" id="dcm:NIES806_38010"/>
<organism evidence="1 2">
    <name type="scientific">Dolichospermum compactum NIES-806</name>
    <dbReference type="NCBI Taxonomy" id="1973481"/>
    <lineage>
        <taxon>Bacteria</taxon>
        <taxon>Bacillati</taxon>
        <taxon>Cyanobacteriota</taxon>
        <taxon>Cyanophyceae</taxon>
        <taxon>Nostocales</taxon>
        <taxon>Aphanizomenonaceae</taxon>
        <taxon>Dolichospermum</taxon>
        <taxon>Dolichospermum compactum</taxon>
    </lineage>
</organism>
<dbReference type="Proteomes" id="UP000218702">
    <property type="component" value="Chromosome"/>
</dbReference>
<dbReference type="AlphaFoldDB" id="A0A1Z4V7N3"/>
<accession>A0A1Z4V7N3</accession>
<name>A0A1Z4V7N3_9CYAN</name>
<reference evidence="1 2" key="1">
    <citation type="submission" date="2017-06" db="EMBL/GenBank/DDBJ databases">
        <title>Genome sequencing of cyanobaciteial culture collection at National Institute for Environmental Studies (NIES).</title>
        <authorList>
            <person name="Hirose Y."/>
            <person name="Shimura Y."/>
            <person name="Fujisawa T."/>
            <person name="Nakamura Y."/>
            <person name="Kawachi M."/>
        </authorList>
    </citation>
    <scope>NUCLEOTIDE SEQUENCE [LARGE SCALE GENOMIC DNA]</scope>
    <source>
        <strain evidence="1 2">NIES-806</strain>
    </source>
</reference>
<keyword evidence="2" id="KW-1185">Reference proteome</keyword>